<dbReference type="RefSeq" id="WP_121167186.1">
    <property type="nucleotide sequence ID" value="NZ_RAPE01000003.1"/>
</dbReference>
<gene>
    <name evidence="2" type="ORF">D6850_11885</name>
</gene>
<dbReference type="AlphaFoldDB" id="A0A3A8B8L5"/>
<sequence length="79" mass="8408">MKQRILILAVAALVSLAAGTAHAACTAEYKAKRDRPFKLIYNVAAIEAPCTRASARAQLSARLSARGLTLLKVLSVSKQ</sequence>
<proteinExistence type="predicted"/>
<dbReference type="Proteomes" id="UP000281128">
    <property type="component" value="Unassembled WGS sequence"/>
</dbReference>
<evidence type="ECO:0000256" key="1">
    <source>
        <dbReference type="SAM" id="SignalP"/>
    </source>
</evidence>
<dbReference type="EMBL" id="RAPE01000003">
    <property type="protein sequence ID" value="RKF13886.1"/>
    <property type="molecule type" value="Genomic_DNA"/>
</dbReference>
<accession>A0A3A8B8L5</accession>
<feature type="chain" id="PRO_5017210521" evidence="1">
    <location>
        <begin position="24"/>
        <end position="79"/>
    </location>
</feature>
<evidence type="ECO:0000313" key="3">
    <source>
        <dbReference type="Proteomes" id="UP000281128"/>
    </source>
</evidence>
<organism evidence="2 3">
    <name type="scientific">Roseovarius spongiae</name>
    <dbReference type="NCBI Taxonomy" id="2320272"/>
    <lineage>
        <taxon>Bacteria</taxon>
        <taxon>Pseudomonadati</taxon>
        <taxon>Pseudomonadota</taxon>
        <taxon>Alphaproteobacteria</taxon>
        <taxon>Rhodobacterales</taxon>
        <taxon>Roseobacteraceae</taxon>
        <taxon>Roseovarius</taxon>
    </lineage>
</organism>
<comment type="caution">
    <text evidence="2">The sequence shown here is derived from an EMBL/GenBank/DDBJ whole genome shotgun (WGS) entry which is preliminary data.</text>
</comment>
<reference evidence="2 3" key="1">
    <citation type="submission" date="2018-09" db="EMBL/GenBank/DDBJ databases">
        <title>Roseovarius spongiae sp. nov., isolated from a marine sponge.</title>
        <authorList>
            <person name="Zhuang L."/>
            <person name="Luo L."/>
        </authorList>
    </citation>
    <scope>NUCLEOTIDE SEQUENCE [LARGE SCALE GENOMIC DNA]</scope>
    <source>
        <strain evidence="2 3">HN-E21</strain>
    </source>
</reference>
<name>A0A3A8B8L5_9RHOB</name>
<keyword evidence="1" id="KW-0732">Signal</keyword>
<feature type="signal peptide" evidence="1">
    <location>
        <begin position="1"/>
        <end position="23"/>
    </location>
</feature>
<protein>
    <submittedName>
        <fullName evidence="2">Uncharacterized protein</fullName>
    </submittedName>
</protein>
<keyword evidence="3" id="KW-1185">Reference proteome</keyword>
<evidence type="ECO:0000313" key="2">
    <source>
        <dbReference type="EMBL" id="RKF13886.1"/>
    </source>
</evidence>